<evidence type="ECO:0000313" key="1">
    <source>
        <dbReference type="EMBL" id="OGG24239.1"/>
    </source>
</evidence>
<accession>A0A1F6AHL9</accession>
<dbReference type="Proteomes" id="UP000178759">
    <property type="component" value="Unassembled WGS sequence"/>
</dbReference>
<evidence type="ECO:0000313" key="2">
    <source>
        <dbReference type="Proteomes" id="UP000178759"/>
    </source>
</evidence>
<dbReference type="STRING" id="1798392.A3A79_03565"/>
<evidence type="ECO:0008006" key="3">
    <source>
        <dbReference type="Google" id="ProtNLM"/>
    </source>
</evidence>
<dbReference type="EMBL" id="MFJV01000001">
    <property type="protein sequence ID" value="OGG24239.1"/>
    <property type="molecule type" value="Genomic_DNA"/>
</dbReference>
<name>A0A1F6AHL9_9BACT</name>
<gene>
    <name evidence="1" type="ORF">A3A79_03565</name>
</gene>
<comment type="caution">
    <text evidence="1">The sequence shown here is derived from an EMBL/GenBank/DDBJ whole genome shotgun (WGS) entry which is preliminary data.</text>
</comment>
<sequence length="278" mass="32789">MNLTLLYADIFDWPLSKEELFFWKINFPARIASVMDNGFYVLPRRQKLVQIRKKKEFYAVKKWEIARRVAVWMRWIPTITLVGVTGGLARNNVNQNDDIDLFCITKPGTLWISRLMAIIIVELLGMRRRPTDTDVTNKICLNMFMSEDALSVKKNEQDLFTAYEVLQMIPLWEKEGAYKKFLDANRWSAGFLPHAWKGRVKDQGSWVKSTMQGSLFTVFEPLAKTIQLWYMRKRRTTEVITPGNLRFHPHDARIWVKREFAKRLSRYNLPLDKIFYGG</sequence>
<reference evidence="1 2" key="1">
    <citation type="journal article" date="2016" name="Nat. Commun.">
        <title>Thousands of microbial genomes shed light on interconnected biogeochemical processes in an aquifer system.</title>
        <authorList>
            <person name="Anantharaman K."/>
            <person name="Brown C.T."/>
            <person name="Hug L.A."/>
            <person name="Sharon I."/>
            <person name="Castelle C.J."/>
            <person name="Probst A.J."/>
            <person name="Thomas B.C."/>
            <person name="Singh A."/>
            <person name="Wilkins M.J."/>
            <person name="Karaoz U."/>
            <person name="Brodie E.L."/>
            <person name="Williams K.H."/>
            <person name="Hubbard S.S."/>
            <person name="Banfield J.F."/>
        </authorList>
    </citation>
    <scope>NUCLEOTIDE SEQUENCE [LARGE SCALE GENOMIC DNA]</scope>
</reference>
<organism evidence="1 2">
    <name type="scientific">Candidatus Gottesmanbacteria bacterium RIFCSPLOWO2_01_FULL_43_11b</name>
    <dbReference type="NCBI Taxonomy" id="1798392"/>
    <lineage>
        <taxon>Bacteria</taxon>
        <taxon>Candidatus Gottesmaniibacteriota</taxon>
    </lineage>
</organism>
<dbReference type="AlphaFoldDB" id="A0A1F6AHL9"/>
<proteinExistence type="predicted"/>
<protein>
    <recommendedName>
        <fullName evidence="3">Polymerase nucleotidyl transferase domain-containing protein</fullName>
    </recommendedName>
</protein>